<proteinExistence type="inferred from homology"/>
<feature type="transmembrane region" description="Helical" evidence="4">
    <location>
        <begin position="128"/>
        <end position="147"/>
    </location>
</feature>
<dbReference type="Proteomes" id="UP001596392">
    <property type="component" value="Unassembled WGS sequence"/>
</dbReference>
<name>A0ABW2H7B2_9ACTN</name>
<accession>A0ABW2H7B2</accession>
<dbReference type="InterPro" id="IPR000462">
    <property type="entry name" value="CDP-OH_P_trans"/>
</dbReference>
<comment type="similarity">
    <text evidence="2">Belongs to the CDP-alcohol phosphatidyltransferase class-I family.</text>
</comment>
<keyword evidence="1 2" id="KW-0808">Transferase</keyword>
<dbReference type="EC" id="2.7.8.-" evidence="5"/>
<dbReference type="Pfam" id="PF01066">
    <property type="entry name" value="CDP-OH_P_transf"/>
    <property type="match status" value="1"/>
</dbReference>
<evidence type="ECO:0000256" key="3">
    <source>
        <dbReference type="SAM" id="MobiDB-lite"/>
    </source>
</evidence>
<evidence type="ECO:0000313" key="6">
    <source>
        <dbReference type="Proteomes" id="UP001596392"/>
    </source>
</evidence>
<dbReference type="Gene3D" id="1.20.120.1760">
    <property type="match status" value="1"/>
</dbReference>
<keyword evidence="4" id="KW-0812">Transmembrane</keyword>
<comment type="caution">
    <text evidence="5">The sequence shown here is derived from an EMBL/GenBank/DDBJ whole genome shotgun (WGS) entry which is preliminary data.</text>
</comment>
<feature type="region of interest" description="Disordered" evidence="3">
    <location>
        <begin position="246"/>
        <end position="265"/>
    </location>
</feature>
<evidence type="ECO:0000256" key="1">
    <source>
        <dbReference type="ARBA" id="ARBA00022679"/>
    </source>
</evidence>
<dbReference type="InterPro" id="IPR048254">
    <property type="entry name" value="CDP_ALCOHOL_P_TRANSF_CS"/>
</dbReference>
<dbReference type="RefSeq" id="WP_376809932.1">
    <property type="nucleotide sequence ID" value="NZ_JBHTAC010000051.1"/>
</dbReference>
<keyword evidence="4" id="KW-0472">Membrane</keyword>
<dbReference type="InterPro" id="IPR043130">
    <property type="entry name" value="CDP-OH_PTrfase_TM_dom"/>
</dbReference>
<evidence type="ECO:0000256" key="2">
    <source>
        <dbReference type="RuleBase" id="RU003750"/>
    </source>
</evidence>
<feature type="transmembrane region" description="Helical" evidence="4">
    <location>
        <begin position="32"/>
        <end position="52"/>
    </location>
</feature>
<reference evidence="6" key="1">
    <citation type="journal article" date="2019" name="Int. J. Syst. Evol. Microbiol.">
        <title>The Global Catalogue of Microorganisms (GCM) 10K type strain sequencing project: providing services to taxonomists for standard genome sequencing and annotation.</title>
        <authorList>
            <consortium name="The Broad Institute Genomics Platform"/>
            <consortium name="The Broad Institute Genome Sequencing Center for Infectious Disease"/>
            <person name="Wu L."/>
            <person name="Ma J."/>
        </authorList>
    </citation>
    <scope>NUCLEOTIDE SEQUENCE [LARGE SCALE GENOMIC DNA]</scope>
    <source>
        <strain evidence="6">CGMCC 1.9106</strain>
    </source>
</reference>
<keyword evidence="4" id="KW-1133">Transmembrane helix</keyword>
<organism evidence="5 6">
    <name type="scientific">Catellatospora aurea</name>
    <dbReference type="NCBI Taxonomy" id="1337874"/>
    <lineage>
        <taxon>Bacteria</taxon>
        <taxon>Bacillati</taxon>
        <taxon>Actinomycetota</taxon>
        <taxon>Actinomycetes</taxon>
        <taxon>Micromonosporales</taxon>
        <taxon>Micromonosporaceae</taxon>
        <taxon>Catellatospora</taxon>
    </lineage>
</organism>
<dbReference type="PROSITE" id="PS00379">
    <property type="entry name" value="CDP_ALCOHOL_P_TRANSF"/>
    <property type="match status" value="1"/>
</dbReference>
<evidence type="ECO:0000313" key="5">
    <source>
        <dbReference type="EMBL" id="MFC7247179.1"/>
    </source>
</evidence>
<feature type="transmembrane region" description="Helical" evidence="4">
    <location>
        <begin position="200"/>
        <end position="218"/>
    </location>
</feature>
<dbReference type="GO" id="GO:0016740">
    <property type="term" value="F:transferase activity"/>
    <property type="evidence" value="ECO:0007669"/>
    <property type="project" value="UniProtKB-KW"/>
</dbReference>
<keyword evidence="6" id="KW-1185">Reference proteome</keyword>
<sequence>MPPVRPGPVIGLCVQFAMLALLSAAVGLGHAGWAAGICYAIGLCVLLTRAMHTAGLVAFGPADLVTLTRAALAGGVTALTAASFTGDVRVPVLVAITVVALVLDAVDGKVARRTGTATAFGARFDMEVDAFLILVLSCYVAPSVGWWVAAIGAMRYAWVVATWVLPWLRGQLFPRYWRKVVAAIQGIVLVTAAADVLPRPVLLVALAGALALLTESFGRDVVYLWRRRTATAVAARRARALASDAVGTPADDGAPAGRYSERARA</sequence>
<evidence type="ECO:0000256" key="4">
    <source>
        <dbReference type="SAM" id="Phobius"/>
    </source>
</evidence>
<dbReference type="EMBL" id="JBHTAC010000051">
    <property type="protein sequence ID" value="MFC7247179.1"/>
    <property type="molecule type" value="Genomic_DNA"/>
</dbReference>
<gene>
    <name evidence="5" type="ORF">ACFQO7_32295</name>
</gene>
<protein>
    <submittedName>
        <fullName evidence="5">CDP-alcohol phosphatidyltransferase family protein</fullName>
        <ecNumber evidence="5">2.7.8.-</ecNumber>
    </submittedName>
</protein>
<feature type="transmembrane region" description="Helical" evidence="4">
    <location>
        <begin position="90"/>
        <end position="107"/>
    </location>
</feature>